<evidence type="ECO:0000313" key="1">
    <source>
        <dbReference type="EMBL" id="GAY62204.1"/>
    </source>
</evidence>
<organism evidence="1 2">
    <name type="scientific">Citrus unshiu</name>
    <name type="common">Satsuma mandarin</name>
    <name type="synonym">Citrus nobilis var. unshiu</name>
    <dbReference type="NCBI Taxonomy" id="55188"/>
    <lineage>
        <taxon>Eukaryota</taxon>
        <taxon>Viridiplantae</taxon>
        <taxon>Streptophyta</taxon>
        <taxon>Embryophyta</taxon>
        <taxon>Tracheophyta</taxon>
        <taxon>Spermatophyta</taxon>
        <taxon>Magnoliopsida</taxon>
        <taxon>eudicotyledons</taxon>
        <taxon>Gunneridae</taxon>
        <taxon>Pentapetalae</taxon>
        <taxon>rosids</taxon>
        <taxon>malvids</taxon>
        <taxon>Sapindales</taxon>
        <taxon>Rutaceae</taxon>
        <taxon>Aurantioideae</taxon>
        <taxon>Citrus</taxon>
    </lineage>
</organism>
<dbReference type="AlphaFoldDB" id="A0A2H5QC52"/>
<proteinExistence type="predicted"/>
<sequence>MLFKDTGRWVKPASPDPLLPLNSNGLLKVSPSPSSHLKTAAPAPKTPQCLREFNAVRSTVRRLVVAYIWLICCQLLA</sequence>
<dbReference type="EMBL" id="BDQV01000296">
    <property type="protein sequence ID" value="GAY62202.1"/>
    <property type="molecule type" value="Genomic_DNA"/>
</dbReference>
<dbReference type="Proteomes" id="UP000236630">
    <property type="component" value="Unassembled WGS sequence"/>
</dbReference>
<dbReference type="EMBL" id="BDQV01000296">
    <property type="protein sequence ID" value="GAY62203.1"/>
    <property type="molecule type" value="Genomic_DNA"/>
</dbReference>
<dbReference type="EMBL" id="BDQV01000296">
    <property type="protein sequence ID" value="GAY62205.1"/>
    <property type="molecule type" value="Genomic_DNA"/>
</dbReference>
<keyword evidence="2" id="KW-1185">Reference proteome</keyword>
<gene>
    <name evidence="1" type="ORF">CUMW_215900</name>
</gene>
<protein>
    <submittedName>
        <fullName evidence="1">Uncharacterized protein</fullName>
    </submittedName>
</protein>
<reference evidence="1 2" key="1">
    <citation type="journal article" date="2017" name="Front. Genet.">
        <title>Draft sequencing of the heterozygous diploid genome of Satsuma (Citrus unshiu Marc.) using a hybrid assembly approach.</title>
        <authorList>
            <person name="Shimizu T."/>
            <person name="Tanizawa Y."/>
            <person name="Mochizuki T."/>
            <person name="Nagasaki H."/>
            <person name="Yoshioka T."/>
            <person name="Toyoda A."/>
            <person name="Fujiyama A."/>
            <person name="Kaminuma E."/>
            <person name="Nakamura Y."/>
        </authorList>
    </citation>
    <scope>NUCLEOTIDE SEQUENCE [LARGE SCALE GENOMIC DNA]</scope>
    <source>
        <strain evidence="2">cv. Miyagawa wase</strain>
    </source>
</reference>
<evidence type="ECO:0000313" key="2">
    <source>
        <dbReference type="Proteomes" id="UP000236630"/>
    </source>
</evidence>
<dbReference type="EMBL" id="BDQV01000296">
    <property type="protein sequence ID" value="GAY62204.1"/>
    <property type="molecule type" value="Genomic_DNA"/>
</dbReference>
<name>A0A2H5QC52_CITUN</name>
<comment type="caution">
    <text evidence="1">The sequence shown here is derived from an EMBL/GenBank/DDBJ whole genome shotgun (WGS) entry which is preliminary data.</text>
</comment>
<accession>A0A2H5QC52</accession>